<accession>A0A6A7XZZ5</accession>
<protein>
    <submittedName>
        <fullName evidence="3">Ppx/GppA family phosphatase</fullName>
    </submittedName>
</protein>
<dbReference type="SUPFAM" id="SSF53067">
    <property type="entry name" value="Actin-like ATPase domain"/>
    <property type="match status" value="2"/>
</dbReference>
<dbReference type="Gene3D" id="3.30.420.150">
    <property type="entry name" value="Exopolyphosphatase. Domain 2"/>
    <property type="match status" value="1"/>
</dbReference>
<dbReference type="Proteomes" id="UP000332515">
    <property type="component" value="Unassembled WGS sequence"/>
</dbReference>
<name>A0A6A7XZZ5_9HYPH</name>
<dbReference type="PANTHER" id="PTHR30005">
    <property type="entry name" value="EXOPOLYPHOSPHATASE"/>
    <property type="match status" value="1"/>
</dbReference>
<reference evidence="3 4" key="1">
    <citation type="submission" date="2019-09" db="EMBL/GenBank/DDBJ databases">
        <title>Segnochrobactrum spirostomi gen. nov., sp. nov., isolated from the ciliate Spirostomum cf. yagiui and description of a novel family, Segnochrobactraceae fam. nov. within the order Rhizobiales of the class Alphaproteobacteria.</title>
        <authorList>
            <person name="Akter S."/>
            <person name="Shazib S.U.A."/>
            <person name="Shin M.K."/>
        </authorList>
    </citation>
    <scope>NUCLEOTIDE SEQUENCE [LARGE SCALE GENOMIC DNA]</scope>
    <source>
        <strain evidence="3 4">Sp-1</strain>
    </source>
</reference>
<dbReference type="InterPro" id="IPR050273">
    <property type="entry name" value="GppA/Ppx_hydrolase"/>
</dbReference>
<dbReference type="InterPro" id="IPR043129">
    <property type="entry name" value="ATPase_NBD"/>
</dbReference>
<evidence type="ECO:0000259" key="2">
    <source>
        <dbReference type="Pfam" id="PF21697"/>
    </source>
</evidence>
<dbReference type="Gene3D" id="1.10.3210.10">
    <property type="entry name" value="Hypothetical protein af1432"/>
    <property type="match status" value="1"/>
</dbReference>
<feature type="domain" description="Ppx/GppA phosphatase N-terminal" evidence="1">
    <location>
        <begin position="24"/>
        <end position="298"/>
    </location>
</feature>
<dbReference type="EMBL" id="VWNA01000001">
    <property type="protein sequence ID" value="MQT11142.1"/>
    <property type="molecule type" value="Genomic_DNA"/>
</dbReference>
<dbReference type="SUPFAM" id="SSF109604">
    <property type="entry name" value="HD-domain/PDEase-like"/>
    <property type="match status" value="1"/>
</dbReference>
<proteinExistence type="predicted"/>
<gene>
    <name evidence="3" type="ORF">F0357_00295</name>
</gene>
<evidence type="ECO:0000313" key="4">
    <source>
        <dbReference type="Proteomes" id="UP000332515"/>
    </source>
</evidence>
<organism evidence="3 4">
    <name type="scientific">Segnochrobactrum spirostomi</name>
    <dbReference type="NCBI Taxonomy" id="2608987"/>
    <lineage>
        <taxon>Bacteria</taxon>
        <taxon>Pseudomonadati</taxon>
        <taxon>Pseudomonadota</taxon>
        <taxon>Alphaproteobacteria</taxon>
        <taxon>Hyphomicrobiales</taxon>
        <taxon>Segnochrobactraceae</taxon>
        <taxon>Segnochrobactrum</taxon>
    </lineage>
</organism>
<dbReference type="PANTHER" id="PTHR30005:SF0">
    <property type="entry name" value="RETROGRADE REGULATION PROTEIN 2"/>
    <property type="match status" value="1"/>
</dbReference>
<dbReference type="RefSeq" id="WP_153477474.1">
    <property type="nucleotide sequence ID" value="NZ_VWNA01000001.1"/>
</dbReference>
<sequence length="495" mass="53490">MPGFGPISVIDIGSNSVRLVIYERLCRSPTVLFNEKVLAGLGRGIAKSGRLQADGVAMALKAVGRFRQICDQMGTRTLDVIATAAARDASNGPEFIAEIERICRCRVEILSGAEEARRSALGVVAGVWRPDGVAGDLGGGSLELVDVKGEHIGLGRTYPLGGLRLQETADGSVRKAEKIAAEALSTSDLLTIMQGRDFYAIGGTWRSLARLHMFQTGYPLHIMHEYAIPAEEALDFCKTVARGSIDSLDSVEVVSRQRRSLLPFGAVVMSQIIQAGKPKQVVLSALGIREGLLYERLDPAEKAKDPLIAACEEMSLLRSRSPRHAAELGEWTEHVFQALGIDETADERRLRIAACLLADIGWRAHPDYRGEQSMAIISNAAFTGVDHHGRAYLAMAVYYRHFGLVDDALSPRLREMVSTRLKERARCLGAALRVASVLSASAPGVVSRIKVDASDDKVVLHIPEDLAALDGEVIRKRLEQLSKLVGLGSSVVIGA</sequence>
<dbReference type="InterPro" id="IPR003695">
    <property type="entry name" value="Ppx_GppA_N"/>
</dbReference>
<dbReference type="Gene3D" id="3.30.420.40">
    <property type="match status" value="1"/>
</dbReference>
<evidence type="ECO:0000259" key="1">
    <source>
        <dbReference type="Pfam" id="PF02541"/>
    </source>
</evidence>
<dbReference type="AlphaFoldDB" id="A0A6A7XZZ5"/>
<keyword evidence="4" id="KW-1185">Reference proteome</keyword>
<feature type="domain" description="Exopolyphosphatase C-terminal" evidence="2">
    <location>
        <begin position="307"/>
        <end position="488"/>
    </location>
</feature>
<evidence type="ECO:0000313" key="3">
    <source>
        <dbReference type="EMBL" id="MQT11142.1"/>
    </source>
</evidence>
<comment type="caution">
    <text evidence="3">The sequence shown here is derived from an EMBL/GenBank/DDBJ whole genome shotgun (WGS) entry which is preliminary data.</text>
</comment>
<dbReference type="Pfam" id="PF21697">
    <property type="entry name" value="Ppx_C"/>
    <property type="match status" value="1"/>
</dbReference>
<dbReference type="GO" id="GO:0016462">
    <property type="term" value="F:pyrophosphatase activity"/>
    <property type="evidence" value="ECO:0007669"/>
    <property type="project" value="TreeGrafter"/>
</dbReference>
<dbReference type="Pfam" id="PF02541">
    <property type="entry name" value="Ppx-GppA"/>
    <property type="match status" value="1"/>
</dbReference>
<dbReference type="InterPro" id="IPR048951">
    <property type="entry name" value="Ppx_C"/>
</dbReference>
<dbReference type="CDD" id="cd24052">
    <property type="entry name" value="ASKHA_NBD_HpPPX-GppA-like"/>
    <property type="match status" value="1"/>
</dbReference>